<dbReference type="Gene3D" id="3.20.20.70">
    <property type="entry name" value="Aldolase class I"/>
    <property type="match status" value="1"/>
</dbReference>
<feature type="binding site" evidence="9">
    <location>
        <position position="82"/>
    </location>
    <ligand>
        <name>[4Fe-4S] cluster</name>
        <dbReference type="ChEBI" id="CHEBI:49883"/>
        <label>2</label>
        <note>4Fe-4S-S-AdoMet</note>
    </ligand>
</feature>
<comment type="function">
    <text evidence="9">Catalyzes the radical-mediated insertion of two sulfur atoms into the C-6 and C-8 positions of the octanoyl moiety bound to the lipoyl domains of lipoate-dependent enzymes, thereby converting the octanoylated domains into lipoylated derivatives.</text>
</comment>
<keyword evidence="6 9" id="KW-0408">Iron</keyword>
<dbReference type="SMART" id="SM00729">
    <property type="entry name" value="Elp3"/>
    <property type="match status" value="1"/>
</dbReference>
<dbReference type="GO" id="GO:0051539">
    <property type="term" value="F:4 iron, 4 sulfur cluster binding"/>
    <property type="evidence" value="ECO:0007669"/>
    <property type="project" value="UniProtKB-UniRule"/>
</dbReference>
<accession>A0A0F7WRY9</accession>
<comment type="similarity">
    <text evidence="9">Belongs to the radical SAM superfamily. Lipoyl synthase family.</text>
</comment>
<feature type="binding site" evidence="9">
    <location>
        <position position="78"/>
    </location>
    <ligand>
        <name>[4Fe-4S] cluster</name>
        <dbReference type="ChEBI" id="CHEBI:49883"/>
        <label>2</label>
        <note>4Fe-4S-S-AdoMet</note>
    </ligand>
</feature>
<dbReference type="EC" id="2.8.1.8" evidence="9"/>
<dbReference type="FunFam" id="3.20.20.70:FF:000186">
    <property type="entry name" value="Lipoyl synthase"/>
    <property type="match status" value="1"/>
</dbReference>
<protein>
    <recommendedName>
        <fullName evidence="9">Lipoyl synthase</fullName>
        <ecNumber evidence="9">2.8.1.8</ecNumber>
    </recommendedName>
    <alternativeName>
        <fullName evidence="9">Lip-syn</fullName>
        <shortName evidence="9">LS</shortName>
    </alternativeName>
    <alternativeName>
        <fullName evidence="9">Lipoate synthase</fullName>
    </alternativeName>
    <alternativeName>
        <fullName evidence="9">Lipoic acid synthase</fullName>
    </alternativeName>
    <alternativeName>
        <fullName evidence="9">Sulfur insertion protein LipA</fullName>
    </alternativeName>
</protein>
<dbReference type="GO" id="GO:0016992">
    <property type="term" value="F:lipoate synthase activity"/>
    <property type="evidence" value="ECO:0007669"/>
    <property type="project" value="UniProtKB-UniRule"/>
</dbReference>
<dbReference type="GO" id="GO:0009249">
    <property type="term" value="P:protein lipoylation"/>
    <property type="evidence" value="ECO:0007669"/>
    <property type="project" value="UniProtKB-UniRule"/>
</dbReference>
<dbReference type="InterPro" id="IPR013785">
    <property type="entry name" value="Aldolase_TIM"/>
</dbReference>
<dbReference type="PANTHER" id="PTHR10949">
    <property type="entry name" value="LIPOYL SYNTHASE"/>
    <property type="match status" value="1"/>
</dbReference>
<organism evidence="11">
    <name type="scientific">Chlamydia pneumoniae</name>
    <name type="common">Chlamydophila pneumoniae</name>
    <dbReference type="NCBI Taxonomy" id="83558"/>
    <lineage>
        <taxon>Bacteria</taxon>
        <taxon>Pseudomonadati</taxon>
        <taxon>Chlamydiota</taxon>
        <taxon>Chlamydiia</taxon>
        <taxon>Chlamydiales</taxon>
        <taxon>Chlamydiaceae</taxon>
        <taxon>Chlamydia/Chlamydophila group</taxon>
        <taxon>Chlamydia</taxon>
    </lineage>
</organism>
<feature type="binding site" evidence="9">
    <location>
        <position position="291"/>
    </location>
    <ligand>
        <name>[4Fe-4S] cluster</name>
        <dbReference type="ChEBI" id="CHEBI:49883"/>
        <label>1</label>
    </ligand>
</feature>
<feature type="binding site" evidence="9">
    <location>
        <position position="85"/>
    </location>
    <ligand>
        <name>[4Fe-4S] cluster</name>
        <dbReference type="ChEBI" id="CHEBI:49883"/>
        <label>2</label>
        <note>4Fe-4S-S-AdoMet</note>
    </ligand>
</feature>
<comment type="catalytic activity">
    <reaction evidence="8 9">
        <text>[[Fe-S] cluster scaffold protein carrying a second [4Fe-4S](2+) cluster] + N(6)-octanoyl-L-lysyl-[protein] + 2 oxidized [2Fe-2S]-[ferredoxin] + 2 S-adenosyl-L-methionine + 4 H(+) = [[Fe-S] cluster scaffold protein] + N(6)-[(R)-dihydrolipoyl]-L-lysyl-[protein] + 4 Fe(3+) + 2 hydrogen sulfide + 2 5'-deoxyadenosine + 2 L-methionine + 2 reduced [2Fe-2S]-[ferredoxin]</text>
        <dbReference type="Rhea" id="RHEA:16585"/>
        <dbReference type="Rhea" id="RHEA-COMP:9928"/>
        <dbReference type="Rhea" id="RHEA-COMP:10000"/>
        <dbReference type="Rhea" id="RHEA-COMP:10001"/>
        <dbReference type="Rhea" id="RHEA-COMP:10475"/>
        <dbReference type="Rhea" id="RHEA-COMP:14568"/>
        <dbReference type="Rhea" id="RHEA-COMP:14569"/>
        <dbReference type="ChEBI" id="CHEBI:15378"/>
        <dbReference type="ChEBI" id="CHEBI:17319"/>
        <dbReference type="ChEBI" id="CHEBI:29034"/>
        <dbReference type="ChEBI" id="CHEBI:29919"/>
        <dbReference type="ChEBI" id="CHEBI:33722"/>
        <dbReference type="ChEBI" id="CHEBI:33737"/>
        <dbReference type="ChEBI" id="CHEBI:33738"/>
        <dbReference type="ChEBI" id="CHEBI:57844"/>
        <dbReference type="ChEBI" id="CHEBI:59789"/>
        <dbReference type="ChEBI" id="CHEBI:78809"/>
        <dbReference type="ChEBI" id="CHEBI:83100"/>
        <dbReference type="EC" id="2.8.1.8"/>
    </reaction>
</comment>
<dbReference type="SFLD" id="SFLDG01058">
    <property type="entry name" value="lipoyl_synthase_like"/>
    <property type="match status" value="1"/>
</dbReference>
<comment type="pathway">
    <text evidence="9">Protein modification; protein lipoylation via endogenous pathway; protein N(6)-(lipoyl)lysine from octanoyl-[acyl-carrier-protein]: step 2/2.</text>
</comment>
<dbReference type="InterPro" id="IPR003698">
    <property type="entry name" value="Lipoyl_synth"/>
</dbReference>
<keyword evidence="1 9" id="KW-0004">4Fe-4S</keyword>
<dbReference type="AlphaFoldDB" id="A0A0F7WRY9"/>
<dbReference type="PROSITE" id="PS51918">
    <property type="entry name" value="RADICAL_SAM"/>
    <property type="match status" value="1"/>
</dbReference>
<dbReference type="NCBIfam" id="NF009544">
    <property type="entry name" value="PRK12928.1"/>
    <property type="match status" value="1"/>
</dbReference>
<feature type="domain" description="Radical SAM core" evidence="10">
    <location>
        <begin position="64"/>
        <end position="281"/>
    </location>
</feature>
<sequence>MKCRPTLNTDQPRVRKKLPERFPKWLQRPLPQGSAFHATDATIKRSGMPTVCEEALCPNRAECWSRKTATYLALGDVCTRSCGFCNIGHSKTPPALDPTEPERIALSAKELGLKHVVITMVARDDLEDGGAQGLVDIIQKLREELPQATTEVLASDFQGNVSALHTLLDSGITIYNHNVETVARLSPLVRHKATYARSMFMLEQAANYLPDLKIKSGIMVGLGEMEGEVKQTLQDLASIGVRIVTIGQYLRPSRKHLQVKSYVTPETFDYYRRVGEAMGLFVYAGPFVRSSFNADMILTSVQDKASA</sequence>
<keyword evidence="4 9" id="KW-0949">S-adenosyl-L-methionine</keyword>
<keyword evidence="5 9" id="KW-0479">Metal-binding</keyword>
<dbReference type="GO" id="GO:0005737">
    <property type="term" value="C:cytoplasm"/>
    <property type="evidence" value="ECO:0007669"/>
    <property type="project" value="UniProtKB-SubCell"/>
</dbReference>
<dbReference type="HAMAP" id="MF_00206">
    <property type="entry name" value="Lipoyl_synth"/>
    <property type="match status" value="1"/>
</dbReference>
<dbReference type="GO" id="GO:0046872">
    <property type="term" value="F:metal ion binding"/>
    <property type="evidence" value="ECO:0007669"/>
    <property type="project" value="UniProtKB-KW"/>
</dbReference>
<reference evidence="11" key="1">
    <citation type="submission" date="2015-05" db="EMBL/GenBank/DDBJ databases">
        <authorList>
            <person name="Rattei Thomas"/>
        </authorList>
    </citation>
    <scope>NUCLEOTIDE SEQUENCE</scope>
    <source>
        <strain evidence="11">DC9</strain>
    </source>
</reference>
<evidence type="ECO:0000256" key="2">
    <source>
        <dbReference type="ARBA" id="ARBA00022490"/>
    </source>
</evidence>
<dbReference type="SFLD" id="SFLDF00271">
    <property type="entry name" value="lipoyl_synthase"/>
    <property type="match status" value="1"/>
</dbReference>
<evidence type="ECO:0000313" key="11">
    <source>
        <dbReference type="EMBL" id="CRI42955.1"/>
    </source>
</evidence>
<keyword evidence="7 9" id="KW-0411">Iron-sulfur</keyword>
<feature type="binding site" evidence="9">
    <location>
        <position position="63"/>
    </location>
    <ligand>
        <name>[4Fe-4S] cluster</name>
        <dbReference type="ChEBI" id="CHEBI:49883"/>
        <label>1</label>
    </ligand>
</feature>
<evidence type="ECO:0000256" key="3">
    <source>
        <dbReference type="ARBA" id="ARBA00022679"/>
    </source>
</evidence>
<name>A0A0F7WRY9_CHLPN</name>
<evidence type="ECO:0000259" key="10">
    <source>
        <dbReference type="PROSITE" id="PS51918"/>
    </source>
</evidence>
<dbReference type="PIRSF" id="PIRSF005963">
    <property type="entry name" value="Lipoyl_synth"/>
    <property type="match status" value="1"/>
</dbReference>
<evidence type="ECO:0000256" key="8">
    <source>
        <dbReference type="ARBA" id="ARBA00047326"/>
    </source>
</evidence>
<gene>
    <name evidence="9" type="primary">lipA</name>
    <name evidence="11" type="ORF">BN1224_DC9_CA_00030</name>
</gene>
<feature type="binding site" evidence="9">
    <location>
        <position position="52"/>
    </location>
    <ligand>
        <name>[4Fe-4S] cluster</name>
        <dbReference type="ChEBI" id="CHEBI:49883"/>
        <label>1</label>
    </ligand>
</feature>
<dbReference type="NCBIfam" id="TIGR00510">
    <property type="entry name" value="lipA"/>
    <property type="match status" value="1"/>
</dbReference>
<dbReference type="InterPro" id="IPR006638">
    <property type="entry name" value="Elp3/MiaA/NifB-like_rSAM"/>
</dbReference>
<evidence type="ECO:0000256" key="4">
    <source>
        <dbReference type="ARBA" id="ARBA00022691"/>
    </source>
</evidence>
<feature type="binding site" evidence="9">
    <location>
        <position position="57"/>
    </location>
    <ligand>
        <name>[4Fe-4S] cluster</name>
        <dbReference type="ChEBI" id="CHEBI:49883"/>
        <label>1</label>
    </ligand>
</feature>
<evidence type="ECO:0000256" key="5">
    <source>
        <dbReference type="ARBA" id="ARBA00022723"/>
    </source>
</evidence>
<dbReference type="CDD" id="cd01335">
    <property type="entry name" value="Radical_SAM"/>
    <property type="match status" value="1"/>
</dbReference>
<dbReference type="InterPro" id="IPR058240">
    <property type="entry name" value="rSAM_sf"/>
</dbReference>
<keyword evidence="3 9" id="KW-0808">Transferase</keyword>
<proteinExistence type="inferred from homology"/>
<dbReference type="InterPro" id="IPR007197">
    <property type="entry name" value="rSAM"/>
</dbReference>
<dbReference type="NCBIfam" id="NF004019">
    <property type="entry name" value="PRK05481.1"/>
    <property type="match status" value="1"/>
</dbReference>
<dbReference type="PANTHER" id="PTHR10949:SF0">
    <property type="entry name" value="LIPOYL SYNTHASE, MITOCHONDRIAL"/>
    <property type="match status" value="1"/>
</dbReference>
<keyword evidence="2 9" id="KW-0963">Cytoplasm</keyword>
<dbReference type="EMBL" id="LN847057">
    <property type="protein sequence ID" value="CRI42955.1"/>
    <property type="molecule type" value="Genomic_DNA"/>
</dbReference>
<evidence type="ECO:0000256" key="1">
    <source>
        <dbReference type="ARBA" id="ARBA00022485"/>
    </source>
</evidence>
<dbReference type="SUPFAM" id="SSF102114">
    <property type="entry name" value="Radical SAM enzymes"/>
    <property type="match status" value="1"/>
</dbReference>
<evidence type="ECO:0000256" key="9">
    <source>
        <dbReference type="HAMAP-Rule" id="MF_00206"/>
    </source>
</evidence>
<dbReference type="SFLD" id="SFLDS00029">
    <property type="entry name" value="Radical_SAM"/>
    <property type="match status" value="1"/>
</dbReference>
<dbReference type="UniPathway" id="UPA00538">
    <property type="reaction ID" value="UER00593"/>
</dbReference>
<evidence type="ECO:0000256" key="7">
    <source>
        <dbReference type="ARBA" id="ARBA00023014"/>
    </source>
</evidence>
<dbReference type="Pfam" id="PF04055">
    <property type="entry name" value="Radical_SAM"/>
    <property type="match status" value="1"/>
</dbReference>
<evidence type="ECO:0000256" key="6">
    <source>
        <dbReference type="ARBA" id="ARBA00023004"/>
    </source>
</evidence>
<comment type="cofactor">
    <cofactor evidence="9">
        <name>[4Fe-4S] cluster</name>
        <dbReference type="ChEBI" id="CHEBI:49883"/>
    </cofactor>
    <text evidence="9">Binds 2 [4Fe-4S] clusters per subunit. One cluster is coordinated with 3 cysteines and an exchangeable S-adenosyl-L-methionine.</text>
</comment>
<comment type="subcellular location">
    <subcellularLocation>
        <location evidence="9">Cytoplasm</location>
    </subcellularLocation>
</comment>